<comment type="caution">
    <text evidence="1">The sequence shown here is derived from an EMBL/GenBank/DDBJ whole genome shotgun (WGS) entry which is preliminary data.</text>
</comment>
<dbReference type="Proteomes" id="UP000504714">
    <property type="component" value="Unassembled WGS sequence"/>
</dbReference>
<dbReference type="EMBL" id="BLXO01000003">
    <property type="protein sequence ID" value="GFN46163.1"/>
    <property type="molecule type" value="Genomic_DNA"/>
</dbReference>
<name>A0A6L2ZMW1_9ENTR</name>
<evidence type="ECO:0000313" key="1">
    <source>
        <dbReference type="EMBL" id="GFN46163.1"/>
    </source>
</evidence>
<gene>
    <name evidence="1" type="ORF">RINTU1_16090</name>
</gene>
<reference evidence="1 2" key="1">
    <citation type="submission" date="2020-06" db="EMBL/GenBank/DDBJ databases">
        <title>The genome sequence of Candidatus Regiella insecticola strain Tut.</title>
        <authorList>
            <person name="Nikoh N."/>
            <person name="Tsuchida T."/>
            <person name="Koga R."/>
            <person name="Oshima K."/>
            <person name="Hattori M."/>
            <person name="Fukatsu T."/>
        </authorList>
    </citation>
    <scope>NUCLEOTIDE SEQUENCE [LARGE SCALE GENOMIC DNA]</scope>
    <source>
        <strain evidence="1 2">Tut</strain>
    </source>
</reference>
<organism evidence="1 2">
    <name type="scientific">Candidatus Regiella insecticola</name>
    <dbReference type="NCBI Taxonomy" id="138073"/>
    <lineage>
        <taxon>Bacteria</taxon>
        <taxon>Pseudomonadati</taxon>
        <taxon>Pseudomonadota</taxon>
        <taxon>Gammaproteobacteria</taxon>
        <taxon>Enterobacterales</taxon>
        <taxon>Enterobacteriaceae</taxon>
        <taxon>aphid secondary symbionts</taxon>
        <taxon>Candidatus Regiella</taxon>
    </lineage>
</organism>
<sequence length="124" mass="13948">MPESDFYFIPEIQFETEIVKYASQVCPLAFACLVSIMEGTAYPDRDPIGALLEESSKPESAKGVEAHFQINKQGNHTAIPEAFIKLMPAIDRETVVSALRMTEVAIWLDSNLATSMYKKFYDIH</sequence>
<accession>A0A6L2ZMW1</accession>
<protein>
    <submittedName>
        <fullName evidence="1">Uncharacterized protein</fullName>
    </submittedName>
</protein>
<dbReference type="RefSeq" id="WP_176487897.1">
    <property type="nucleotide sequence ID" value="NZ_BLXO01000003.1"/>
</dbReference>
<dbReference type="AlphaFoldDB" id="A0A6L2ZMW1"/>
<proteinExistence type="predicted"/>
<evidence type="ECO:0000313" key="2">
    <source>
        <dbReference type="Proteomes" id="UP000504714"/>
    </source>
</evidence>